<proteinExistence type="predicted"/>
<name>A0A5C3QQ68_9AGAR</name>
<dbReference type="GO" id="GO:0005737">
    <property type="term" value="C:cytoplasm"/>
    <property type="evidence" value="ECO:0007669"/>
    <property type="project" value="TreeGrafter"/>
</dbReference>
<dbReference type="InterPro" id="IPR036282">
    <property type="entry name" value="Glutathione-S-Trfase_C_sf"/>
</dbReference>
<dbReference type="Gene3D" id="1.20.1050.10">
    <property type="match status" value="1"/>
</dbReference>
<dbReference type="Pfam" id="PF22041">
    <property type="entry name" value="GST_C_7"/>
    <property type="match status" value="1"/>
</dbReference>
<gene>
    <name evidence="2" type="ORF">BDV98DRAFT_565141</name>
</gene>
<evidence type="ECO:0000259" key="1">
    <source>
        <dbReference type="PROSITE" id="PS50404"/>
    </source>
</evidence>
<dbReference type="STRING" id="1884261.A0A5C3QQ68"/>
<dbReference type="Proteomes" id="UP000305067">
    <property type="component" value="Unassembled WGS sequence"/>
</dbReference>
<dbReference type="InterPro" id="IPR054416">
    <property type="entry name" value="GST_UstS-like_C"/>
</dbReference>
<dbReference type="PANTHER" id="PTHR43968:SF6">
    <property type="entry name" value="GLUTATHIONE S-TRANSFERASE OMEGA"/>
    <property type="match status" value="1"/>
</dbReference>
<dbReference type="OrthoDB" id="4951845at2759"/>
<feature type="domain" description="GST N-terminal" evidence="1">
    <location>
        <begin position="8"/>
        <end position="104"/>
    </location>
</feature>
<dbReference type="AlphaFoldDB" id="A0A5C3QQ68"/>
<keyword evidence="3" id="KW-1185">Reference proteome</keyword>
<dbReference type="Pfam" id="PF13409">
    <property type="entry name" value="GST_N_2"/>
    <property type="match status" value="1"/>
</dbReference>
<evidence type="ECO:0000313" key="3">
    <source>
        <dbReference type="Proteomes" id="UP000305067"/>
    </source>
</evidence>
<organism evidence="2 3">
    <name type="scientific">Pterulicium gracile</name>
    <dbReference type="NCBI Taxonomy" id="1884261"/>
    <lineage>
        <taxon>Eukaryota</taxon>
        <taxon>Fungi</taxon>
        <taxon>Dikarya</taxon>
        <taxon>Basidiomycota</taxon>
        <taxon>Agaricomycotina</taxon>
        <taxon>Agaricomycetes</taxon>
        <taxon>Agaricomycetidae</taxon>
        <taxon>Agaricales</taxon>
        <taxon>Pleurotineae</taxon>
        <taxon>Pterulaceae</taxon>
        <taxon>Pterulicium</taxon>
    </lineage>
</organism>
<sequence>MTITFYDIPGPLPGKAWSPNTLKTRFALNFKNIPYQTTWVEYPDIQALYTTLGAKPTSTKADGITPYYTLPLIVDQSELGKDPVIISDSWDIAVYLDEAYPSTPRLFPKGTKAFQAAFQELWTDTFIGFAAPLLLPRTPQVALYPASREFFYRTRQEQFGKPLPEIEPQGEARAKHLKEWEVKLGKIAKVYEQADSEGRYIMGNEVVYADFVAAAWVKWMKLVARKEDWKVVDKWHGGLVERIGERVEEYVKLP</sequence>
<dbReference type="SUPFAM" id="SSF47616">
    <property type="entry name" value="GST C-terminal domain-like"/>
    <property type="match status" value="1"/>
</dbReference>
<protein>
    <recommendedName>
        <fullName evidence="1">GST N-terminal domain-containing protein</fullName>
    </recommendedName>
</protein>
<dbReference type="SUPFAM" id="SSF52833">
    <property type="entry name" value="Thioredoxin-like"/>
    <property type="match status" value="1"/>
</dbReference>
<reference evidence="2 3" key="1">
    <citation type="journal article" date="2019" name="Nat. Ecol. Evol.">
        <title>Megaphylogeny resolves global patterns of mushroom evolution.</title>
        <authorList>
            <person name="Varga T."/>
            <person name="Krizsan K."/>
            <person name="Foldi C."/>
            <person name="Dima B."/>
            <person name="Sanchez-Garcia M."/>
            <person name="Sanchez-Ramirez S."/>
            <person name="Szollosi G.J."/>
            <person name="Szarkandi J.G."/>
            <person name="Papp V."/>
            <person name="Albert L."/>
            <person name="Andreopoulos W."/>
            <person name="Angelini C."/>
            <person name="Antonin V."/>
            <person name="Barry K.W."/>
            <person name="Bougher N.L."/>
            <person name="Buchanan P."/>
            <person name="Buyck B."/>
            <person name="Bense V."/>
            <person name="Catcheside P."/>
            <person name="Chovatia M."/>
            <person name="Cooper J."/>
            <person name="Damon W."/>
            <person name="Desjardin D."/>
            <person name="Finy P."/>
            <person name="Geml J."/>
            <person name="Haridas S."/>
            <person name="Hughes K."/>
            <person name="Justo A."/>
            <person name="Karasinski D."/>
            <person name="Kautmanova I."/>
            <person name="Kiss B."/>
            <person name="Kocsube S."/>
            <person name="Kotiranta H."/>
            <person name="LaButti K.M."/>
            <person name="Lechner B.E."/>
            <person name="Liimatainen K."/>
            <person name="Lipzen A."/>
            <person name="Lukacs Z."/>
            <person name="Mihaltcheva S."/>
            <person name="Morgado L.N."/>
            <person name="Niskanen T."/>
            <person name="Noordeloos M.E."/>
            <person name="Ohm R.A."/>
            <person name="Ortiz-Santana B."/>
            <person name="Ovrebo C."/>
            <person name="Racz N."/>
            <person name="Riley R."/>
            <person name="Savchenko A."/>
            <person name="Shiryaev A."/>
            <person name="Soop K."/>
            <person name="Spirin V."/>
            <person name="Szebenyi C."/>
            <person name="Tomsovsky M."/>
            <person name="Tulloss R.E."/>
            <person name="Uehling J."/>
            <person name="Grigoriev I.V."/>
            <person name="Vagvolgyi C."/>
            <person name="Papp T."/>
            <person name="Martin F.M."/>
            <person name="Miettinen O."/>
            <person name="Hibbett D.S."/>
            <person name="Nagy L.G."/>
        </authorList>
    </citation>
    <scope>NUCLEOTIDE SEQUENCE [LARGE SCALE GENOMIC DNA]</scope>
    <source>
        <strain evidence="2 3">CBS 309.79</strain>
    </source>
</reference>
<dbReference type="Gene3D" id="3.40.30.10">
    <property type="entry name" value="Glutaredoxin"/>
    <property type="match status" value="1"/>
</dbReference>
<accession>A0A5C3QQ68</accession>
<dbReference type="EMBL" id="ML178821">
    <property type="protein sequence ID" value="TFL02960.1"/>
    <property type="molecule type" value="Genomic_DNA"/>
</dbReference>
<dbReference type="InterPro" id="IPR050983">
    <property type="entry name" value="GST_Omega/HSP26"/>
</dbReference>
<dbReference type="InterPro" id="IPR004045">
    <property type="entry name" value="Glutathione_S-Trfase_N"/>
</dbReference>
<dbReference type="PROSITE" id="PS50404">
    <property type="entry name" value="GST_NTER"/>
    <property type="match status" value="1"/>
</dbReference>
<dbReference type="PANTHER" id="PTHR43968">
    <property type="match status" value="1"/>
</dbReference>
<evidence type="ECO:0000313" key="2">
    <source>
        <dbReference type="EMBL" id="TFL02960.1"/>
    </source>
</evidence>
<dbReference type="InterPro" id="IPR036249">
    <property type="entry name" value="Thioredoxin-like_sf"/>
</dbReference>